<keyword evidence="2" id="KW-1185">Reference proteome</keyword>
<gene>
    <name evidence="1" type="ORF">I3J27_13900</name>
</gene>
<dbReference type="EMBL" id="CP089391">
    <property type="protein sequence ID" value="WBL81456.1"/>
    <property type="molecule type" value="Genomic_DNA"/>
</dbReference>
<organism evidence="1 2">
    <name type="scientific">Bradyrhizobium xenonodulans</name>
    <dbReference type="NCBI Taxonomy" id="2736875"/>
    <lineage>
        <taxon>Bacteria</taxon>
        <taxon>Pseudomonadati</taxon>
        <taxon>Pseudomonadota</taxon>
        <taxon>Alphaproteobacteria</taxon>
        <taxon>Hyphomicrobiales</taxon>
        <taxon>Nitrobacteraceae</taxon>
        <taxon>Bradyrhizobium</taxon>
    </lineage>
</organism>
<protein>
    <submittedName>
        <fullName evidence="1">Polysaccharide lyase</fullName>
    </submittedName>
</protein>
<evidence type="ECO:0000313" key="2">
    <source>
        <dbReference type="Proteomes" id="UP001179614"/>
    </source>
</evidence>
<proteinExistence type="predicted"/>
<evidence type="ECO:0000313" key="1">
    <source>
        <dbReference type="EMBL" id="WBL81456.1"/>
    </source>
</evidence>
<reference evidence="1" key="1">
    <citation type="submission" date="2021-12" db="EMBL/GenBank/DDBJ databases">
        <title>Bradyrhizobium xenonodulans sp. nov.</title>
        <authorList>
            <person name="Claassens R."/>
            <person name="Venter S.N."/>
            <person name="Beukes C.W."/>
            <person name="Stepkowski T."/>
            <person name="Steenkamp E.T."/>
        </authorList>
    </citation>
    <scope>NUCLEOTIDE SEQUENCE</scope>
    <source>
        <strain evidence="1">14AB</strain>
    </source>
</reference>
<dbReference type="GO" id="GO:0016829">
    <property type="term" value="F:lyase activity"/>
    <property type="evidence" value="ECO:0007669"/>
    <property type="project" value="UniProtKB-KW"/>
</dbReference>
<accession>A0ABY7MSS2</accession>
<dbReference type="Proteomes" id="UP001179614">
    <property type="component" value="Chromosome"/>
</dbReference>
<dbReference type="Gene3D" id="2.60.120.200">
    <property type="match status" value="1"/>
</dbReference>
<sequence length="537" mass="57836">MRRRDLLTGLLATTTASAMRTTAGLSMPAVNDETNALASAISPAPSSDWLQQVDILITTLKQRGIWATLDLFYCFAAPSESACSYNWVNTATGRLAANGTISYNANNCLAGDGSTGWFSTNFQVNSGKATDGNSAFGHFCLNECTSDDVSPFQCNGGKLFIGHKANGSVISNIIAGLNTSDGISLSSVYGSTVGHWTVQQNDTTAQIQVFLDGSSIGTGTATHSAGAGTVQILKSGRGHFTSRQVAFVHYGSKLTAQQQLDFSKALYSFLTAMDVRPKIGGLGLSTGPTNVAPYKHLPTGNGNNLIYPVTTSTSALNGSLQGRAGAYPYCLIKVNDPNYLNLYRFEVHKGDHAPFDGASIDRIQFNTAHLLIPWQVTSDISFAFFIEPGSTFDCTFCGLPNLHDQTGGVNSGPTHALYARNGRYGAWVHIDPTTWSSPYVSCATGRWHFVRTTFRMDNYPNGFVQTWLDGNQLWNRSGVQVGTQARAPFWWNLALYRGNNLDGLPLAVWYANIEIDASGSQPFASRINNPLPVPPLT</sequence>
<dbReference type="RefSeq" id="WP_270170087.1">
    <property type="nucleotide sequence ID" value="NZ_CP089391.1"/>
</dbReference>
<keyword evidence="1" id="KW-0456">Lyase</keyword>
<name>A0ABY7MSS2_9BRAD</name>